<protein>
    <recommendedName>
        <fullName evidence="3">Multiphosphoryl transfer protein</fullName>
    </recommendedName>
</protein>
<dbReference type="NCBIfam" id="NF008319">
    <property type="entry name" value="PRK11109.1"/>
    <property type="match status" value="1"/>
</dbReference>
<sequence length="376" mass="40003">MFQLALQNIHTGATATSKEDAIRQVAAMLAASGNVSDAYVDGMLQRERQISTYLGNGIAIPHGTINTRDLVLKTDVQVFHFPQGVEWDKGAICYVVIGIAACSDEHLSLLRQLAHLLSDDRIAGQLKAIDSAQALRSLLMGEGRQAEFKFDTSLITLDINAGDLMTLQALNAGRLQQAGAVDTTFVSKVINSKPLDLGQGIWLSDSPDGNLTSAVAVSRLCTRDNEPVVVMLLTVAVTDDQPLNVLHHLSNLLLAQKAECLLKADAPTVLALLTRGVPGRSETFCAEFVVRNDHGLHARPGAVLVNVARQFSSEITIINLDGAGQPVNGRSLMKIMALGVKKGHRLHVTANGDDAQQAIAAIGEAIASGLGEGEML</sequence>
<evidence type="ECO:0000313" key="14">
    <source>
        <dbReference type="Proteomes" id="UP000028002"/>
    </source>
</evidence>
<dbReference type="Pfam" id="PF00359">
    <property type="entry name" value="PTS_EIIA_2"/>
    <property type="match status" value="1"/>
</dbReference>
<dbReference type="CDD" id="cd00211">
    <property type="entry name" value="PTS_IIA_fru"/>
    <property type="match status" value="1"/>
</dbReference>
<evidence type="ECO:0000259" key="12">
    <source>
        <dbReference type="PROSITE" id="PS51350"/>
    </source>
</evidence>
<evidence type="ECO:0000313" key="13">
    <source>
        <dbReference type="EMBL" id="KER01048.1"/>
    </source>
</evidence>
<evidence type="ECO:0000256" key="8">
    <source>
        <dbReference type="ARBA" id="ARBA00022679"/>
    </source>
</evidence>
<dbReference type="EMBL" id="JGVH01000109">
    <property type="protein sequence ID" value="KER01048.1"/>
    <property type="molecule type" value="Genomic_DNA"/>
</dbReference>
<dbReference type="SUPFAM" id="SSF55594">
    <property type="entry name" value="HPr-like"/>
    <property type="match status" value="1"/>
</dbReference>
<dbReference type="InterPro" id="IPR001020">
    <property type="entry name" value="PTS_HPr_His_P_site"/>
</dbReference>
<evidence type="ECO:0000256" key="7">
    <source>
        <dbReference type="ARBA" id="ARBA00022597"/>
    </source>
</evidence>
<comment type="subcellular location">
    <subcellularLocation>
        <location evidence="2">Cytoplasm</location>
    </subcellularLocation>
</comment>
<keyword evidence="9" id="KW-0598">Phosphotransferase system</keyword>
<dbReference type="GO" id="GO:0005737">
    <property type="term" value="C:cytoplasm"/>
    <property type="evidence" value="ECO:0007669"/>
    <property type="project" value="UniProtKB-SubCell"/>
</dbReference>
<keyword evidence="8 13" id="KW-0808">Transferase</keyword>
<evidence type="ECO:0000256" key="5">
    <source>
        <dbReference type="ARBA" id="ARBA00022490"/>
    </source>
</evidence>
<dbReference type="InterPro" id="IPR002114">
    <property type="entry name" value="PTS_HPr_Ser_P_site"/>
</dbReference>
<dbReference type="GO" id="GO:0005886">
    <property type="term" value="C:plasma membrane"/>
    <property type="evidence" value="ECO:0007669"/>
    <property type="project" value="TreeGrafter"/>
</dbReference>
<dbReference type="NCBIfam" id="TIGR01003">
    <property type="entry name" value="PTS_HPr_family"/>
    <property type="match status" value="1"/>
</dbReference>
<dbReference type="PATRIC" id="fig|1393735.3.peg.4458"/>
<evidence type="ECO:0000256" key="6">
    <source>
        <dbReference type="ARBA" id="ARBA00022553"/>
    </source>
</evidence>
<evidence type="ECO:0000256" key="2">
    <source>
        <dbReference type="ARBA" id="ARBA00004496"/>
    </source>
</evidence>
<dbReference type="PROSITE" id="PS00589">
    <property type="entry name" value="PTS_HPR_SER"/>
    <property type="match status" value="1"/>
</dbReference>
<keyword evidence="7" id="KW-0762">Sugar transport</keyword>
<dbReference type="GO" id="GO:0090563">
    <property type="term" value="F:protein-phosphocysteine-sugar phosphotransferase activity"/>
    <property type="evidence" value="ECO:0007669"/>
    <property type="project" value="TreeGrafter"/>
</dbReference>
<evidence type="ECO:0000259" key="11">
    <source>
        <dbReference type="PROSITE" id="PS51094"/>
    </source>
</evidence>
<reference evidence="13 14" key="1">
    <citation type="submission" date="2014-03" db="EMBL/GenBank/DDBJ databases">
        <title>Draft Genome of Photorhabdus temperata Meg1.</title>
        <authorList>
            <person name="Hurst S.G.IV."/>
            <person name="Morris K."/>
            <person name="Thomas K."/>
            <person name="Tisa L.S."/>
        </authorList>
    </citation>
    <scope>NUCLEOTIDE SEQUENCE [LARGE SCALE GENOMIC DNA]</scope>
    <source>
        <strain evidence="13 14">Meg1</strain>
    </source>
</reference>
<dbReference type="PROSITE" id="PS00372">
    <property type="entry name" value="PTS_EIIA_TYPE_2_HIS"/>
    <property type="match status" value="1"/>
</dbReference>
<dbReference type="Proteomes" id="UP000028002">
    <property type="component" value="Unassembled WGS sequence"/>
</dbReference>
<dbReference type="PROSITE" id="PS51350">
    <property type="entry name" value="PTS_HPR_DOM"/>
    <property type="match status" value="1"/>
</dbReference>
<dbReference type="AlphaFoldDB" id="A0A081RQU5"/>
<dbReference type="PROSITE" id="PS51094">
    <property type="entry name" value="PTS_EIIA_TYPE_2"/>
    <property type="match status" value="1"/>
</dbReference>
<dbReference type="GO" id="GO:0016301">
    <property type="term" value="F:kinase activity"/>
    <property type="evidence" value="ECO:0007669"/>
    <property type="project" value="UniProtKB-KW"/>
</dbReference>
<dbReference type="InterPro" id="IPR035895">
    <property type="entry name" value="HPr-like_sf"/>
</dbReference>
<gene>
    <name evidence="13" type="ORF">MEG1DRAFT_04363</name>
</gene>
<name>A0A081RQU5_PHOTE</name>
<dbReference type="InterPro" id="IPR002178">
    <property type="entry name" value="PTS_EIIA_type-2_dom"/>
</dbReference>
<evidence type="ECO:0000256" key="1">
    <source>
        <dbReference type="ARBA" id="ARBA00003136"/>
    </source>
</evidence>
<dbReference type="CDD" id="cd00367">
    <property type="entry name" value="PTS-HPr_like"/>
    <property type="match status" value="1"/>
</dbReference>
<dbReference type="InterPro" id="IPR050893">
    <property type="entry name" value="Sugar_PTS"/>
</dbReference>
<dbReference type="Pfam" id="PF00381">
    <property type="entry name" value="PTS-HPr"/>
    <property type="match status" value="1"/>
</dbReference>
<dbReference type="PRINTS" id="PR00107">
    <property type="entry name" value="PHOSPHOCPHPR"/>
</dbReference>
<dbReference type="PANTHER" id="PTHR30181">
    <property type="entry name" value="MANNITOL PERMEASE IIC COMPONENT"/>
    <property type="match status" value="1"/>
</dbReference>
<feature type="domain" description="PTS EIIA type-2" evidence="11">
    <location>
        <begin position="2"/>
        <end position="142"/>
    </location>
</feature>
<keyword evidence="4" id="KW-0813">Transport</keyword>
<dbReference type="Gene3D" id="3.30.1340.10">
    <property type="entry name" value="HPr-like"/>
    <property type="match status" value="1"/>
</dbReference>
<organism evidence="13 14">
    <name type="scientific">Photorhabdus temperata subsp. temperata Meg1</name>
    <dbReference type="NCBI Taxonomy" id="1393735"/>
    <lineage>
        <taxon>Bacteria</taxon>
        <taxon>Pseudomonadati</taxon>
        <taxon>Pseudomonadota</taxon>
        <taxon>Gammaproteobacteria</taxon>
        <taxon>Enterobacterales</taxon>
        <taxon>Morganellaceae</taxon>
        <taxon>Photorhabdus</taxon>
    </lineage>
</organism>
<dbReference type="PROSITE" id="PS00369">
    <property type="entry name" value="PTS_HPR_HIS"/>
    <property type="match status" value="1"/>
</dbReference>
<feature type="domain" description="HPr" evidence="12">
    <location>
        <begin position="283"/>
        <end position="373"/>
    </location>
</feature>
<evidence type="ECO:0000256" key="4">
    <source>
        <dbReference type="ARBA" id="ARBA00022448"/>
    </source>
</evidence>
<dbReference type="InterPro" id="IPR000032">
    <property type="entry name" value="HPr-like"/>
</dbReference>
<keyword evidence="10" id="KW-0418">Kinase</keyword>
<evidence type="ECO:0000256" key="10">
    <source>
        <dbReference type="ARBA" id="ARBA00022777"/>
    </source>
</evidence>
<evidence type="ECO:0000256" key="9">
    <source>
        <dbReference type="ARBA" id="ARBA00022683"/>
    </source>
</evidence>
<comment type="function">
    <text evidence="1">The phosphoenolpyruvate-dependent sugar phosphotransferase system (sugar PTS), a major carbohydrate active transport system, catalyzes the phosphorylation of incoming sugar substrates concomitantly with their translocation across the cell membrane. The enzyme II FruAB PTS system is involved in fructose transport.</text>
</comment>
<accession>A0A081RQU5</accession>
<dbReference type="GO" id="GO:0009401">
    <property type="term" value="P:phosphoenolpyruvate-dependent sugar phosphotransferase system"/>
    <property type="evidence" value="ECO:0007669"/>
    <property type="project" value="UniProtKB-KW"/>
</dbReference>
<evidence type="ECO:0000256" key="3">
    <source>
        <dbReference type="ARBA" id="ARBA00015565"/>
    </source>
</evidence>
<keyword evidence="6" id="KW-0597">Phosphoprotein</keyword>
<dbReference type="SUPFAM" id="SSF55804">
    <property type="entry name" value="Phoshotransferase/anion transport protein"/>
    <property type="match status" value="2"/>
</dbReference>
<dbReference type="Gene3D" id="3.40.930.10">
    <property type="entry name" value="Mannitol-specific EII, Chain A"/>
    <property type="match status" value="1"/>
</dbReference>
<dbReference type="RefSeq" id="WP_036841611.1">
    <property type="nucleotide sequence ID" value="NZ_CAWLUD010000109.1"/>
</dbReference>
<dbReference type="PANTHER" id="PTHR30181:SF3">
    <property type="entry name" value="MULTIPHOSPHORYL TRANSFER PROTEIN"/>
    <property type="match status" value="1"/>
</dbReference>
<proteinExistence type="predicted"/>
<comment type="caution">
    <text evidence="13">The sequence shown here is derived from an EMBL/GenBank/DDBJ whole genome shotgun (WGS) entry which is preliminary data.</text>
</comment>
<dbReference type="InterPro" id="IPR016152">
    <property type="entry name" value="PTrfase/Anion_transptr"/>
</dbReference>
<keyword evidence="5" id="KW-0963">Cytoplasm</keyword>